<evidence type="ECO:0000313" key="2">
    <source>
        <dbReference type="Proteomes" id="UP000032545"/>
    </source>
</evidence>
<dbReference type="PATRIC" id="fig|1502723.3.peg.6785"/>
<protein>
    <submittedName>
        <fullName evidence="1">Uncharacterized protein</fullName>
    </submittedName>
</protein>
<sequence length="178" mass="19411">MALVAALAAADPAGRVRHELDVAACRVDVALIGEHELTGYEINLRRLAGQAAAYSAVLDRVTLVATGHHLDHAAARVPAWWGLTRAEDADGHVRLVCVRPTGINPAVDPAELVRLLWREEARTLLWQRGRRRGTSRLRRGELQDAVAADYPLDELRAAVRRMLRARPAAWTAASVAVG</sequence>
<proteinExistence type="predicted"/>
<organism evidence="1 2">
    <name type="scientific">Frankia torreyi</name>
    <dbReference type="NCBI Taxonomy" id="1856"/>
    <lineage>
        <taxon>Bacteria</taxon>
        <taxon>Bacillati</taxon>
        <taxon>Actinomycetota</taxon>
        <taxon>Actinomycetes</taxon>
        <taxon>Frankiales</taxon>
        <taxon>Frankiaceae</taxon>
        <taxon>Frankia</taxon>
    </lineage>
</organism>
<dbReference type="EMBL" id="JYFN01000087">
    <property type="protein sequence ID" value="KJE19727.1"/>
    <property type="molecule type" value="Genomic_DNA"/>
</dbReference>
<reference evidence="2" key="1">
    <citation type="submission" date="2015-02" db="EMBL/GenBank/DDBJ databases">
        <title>Draft Genome of Frankia sp. CpI1-S.</title>
        <authorList>
            <person name="Oshone R.T."/>
            <person name="Ngom M."/>
            <person name="Ghodhbane-Gtari F."/>
            <person name="Gtari M."/>
            <person name="Morris K."/>
            <person name="Thomas K."/>
            <person name="Sen A."/>
            <person name="Tisa L.S."/>
        </authorList>
    </citation>
    <scope>NUCLEOTIDE SEQUENCE [LARGE SCALE GENOMIC DNA]</scope>
    <source>
        <strain evidence="2">CpI1-S</strain>
    </source>
</reference>
<comment type="caution">
    <text evidence="1">The sequence shown here is derived from an EMBL/GenBank/DDBJ whole genome shotgun (WGS) entry which is preliminary data.</text>
</comment>
<dbReference type="Proteomes" id="UP000032545">
    <property type="component" value="Unassembled WGS sequence"/>
</dbReference>
<reference evidence="1 2" key="2">
    <citation type="journal article" date="2016" name="Genome Announc.">
        <title>Permanent Draft Genome Sequences for Two Variants of Frankia sp. Strain CpI1, the First Frankia Strain Isolated from Root Nodules of Comptonia peregrina.</title>
        <authorList>
            <person name="Oshone R."/>
            <person name="Hurst S.G.IV."/>
            <person name="Abebe-Akele F."/>
            <person name="Simpson S."/>
            <person name="Morris K."/>
            <person name="Thomas W.K."/>
            <person name="Tisa L.S."/>
        </authorList>
    </citation>
    <scope>NUCLEOTIDE SEQUENCE [LARGE SCALE GENOMIC DNA]</scope>
    <source>
        <strain evidence="2">CpI1-S</strain>
    </source>
</reference>
<dbReference type="NCBIfam" id="NF033832">
    <property type="entry name" value="sce7726_fam"/>
    <property type="match status" value="1"/>
</dbReference>
<dbReference type="RefSeq" id="WP_396442999.1">
    <property type="nucleotide sequence ID" value="NC_002699.1"/>
</dbReference>
<evidence type="ECO:0000313" key="1">
    <source>
        <dbReference type="EMBL" id="KJE19727.1"/>
    </source>
</evidence>
<keyword evidence="2" id="KW-1185">Reference proteome</keyword>
<gene>
    <name evidence="1" type="ORF">FF36_05982</name>
</gene>
<name>A0A0D8B8N6_9ACTN</name>
<dbReference type="AlphaFoldDB" id="A0A0D8B8N6"/>
<dbReference type="InterPro" id="IPR047729">
    <property type="entry name" value="Sce7726-like"/>
</dbReference>
<accession>A0A0D8B8N6</accession>